<protein>
    <submittedName>
        <fullName evidence="2">Glycosyltransferase</fullName>
    </submittedName>
</protein>
<dbReference type="Proteomes" id="UP000614469">
    <property type="component" value="Unassembled WGS sequence"/>
</dbReference>
<evidence type="ECO:0000313" key="2">
    <source>
        <dbReference type="EMBL" id="MBC8335234.1"/>
    </source>
</evidence>
<accession>A0A8J6TIU2</accession>
<organism evidence="2 3">
    <name type="scientific">Candidatus Desulfolinea nitratireducens</name>
    <dbReference type="NCBI Taxonomy" id="2841698"/>
    <lineage>
        <taxon>Bacteria</taxon>
        <taxon>Bacillati</taxon>
        <taxon>Chloroflexota</taxon>
        <taxon>Anaerolineae</taxon>
        <taxon>Anaerolineales</taxon>
        <taxon>Anaerolineales incertae sedis</taxon>
        <taxon>Candidatus Desulfolinea</taxon>
    </lineage>
</organism>
<comment type="caution">
    <text evidence="2">The sequence shown here is derived from an EMBL/GenBank/DDBJ whole genome shotgun (WGS) entry which is preliminary data.</text>
</comment>
<feature type="domain" description="Glycosyltransferase subfamily 4-like N-terminal" evidence="1">
    <location>
        <begin position="17"/>
        <end position="177"/>
    </location>
</feature>
<dbReference type="PANTHER" id="PTHR12526">
    <property type="entry name" value="GLYCOSYLTRANSFERASE"/>
    <property type="match status" value="1"/>
</dbReference>
<dbReference type="EMBL" id="JACNJN010000097">
    <property type="protein sequence ID" value="MBC8335234.1"/>
    <property type="molecule type" value="Genomic_DNA"/>
</dbReference>
<sequence length="368" mass="42155">MRIAYISLHWPRTLSTGVGKKIHGHIETWKSLGHDVCFFMHSADEGNLDLLPGEKFFYPTQSGTLQREIGRIHAAIEMLRAIERYQPDIIYLRYGIYVYPVHRLATIAPVIEEINTNDVEQHKELGILYSLYNRFTRGILLKSVSGLSCVSKELAKISRFRRFKKPTKIIANGVDLRKIIPLDAPNNKIPRIIFIGGPGHSWHGVNKIVELAKRFPDLKIDMIGYNTLSDGAPLPDNLILYGYLSSKEYLAIFALADVAISSLALHRVNLLEASPLKSREYLAYGLPTILAYKDTDLDALDFDFLLKIPNREDNITTHGKLIRDFAYRMRGRRVDREAIAPYIDTQLKEQQRLAFFEEIIEQAKKKNY</sequence>
<proteinExistence type="predicted"/>
<dbReference type="AlphaFoldDB" id="A0A8J6TIU2"/>
<reference evidence="2 3" key="1">
    <citation type="submission" date="2020-08" db="EMBL/GenBank/DDBJ databases">
        <title>Bridging the membrane lipid divide: bacteria of the FCB group superphylum have the potential to synthesize archaeal ether lipids.</title>
        <authorList>
            <person name="Villanueva L."/>
            <person name="Von Meijenfeldt F.A.B."/>
            <person name="Westbye A.B."/>
            <person name="Yadav S."/>
            <person name="Hopmans E.C."/>
            <person name="Dutilh B.E."/>
            <person name="Sinninghe Damste J.S."/>
        </authorList>
    </citation>
    <scope>NUCLEOTIDE SEQUENCE [LARGE SCALE GENOMIC DNA]</scope>
    <source>
        <strain evidence="2">NIOZ-UU36</strain>
    </source>
</reference>
<dbReference type="SUPFAM" id="SSF53756">
    <property type="entry name" value="UDP-Glycosyltransferase/glycogen phosphorylase"/>
    <property type="match status" value="1"/>
</dbReference>
<gene>
    <name evidence="2" type="ORF">H8E29_08220</name>
</gene>
<dbReference type="Pfam" id="PF13439">
    <property type="entry name" value="Glyco_transf_4"/>
    <property type="match status" value="1"/>
</dbReference>
<evidence type="ECO:0000259" key="1">
    <source>
        <dbReference type="Pfam" id="PF13439"/>
    </source>
</evidence>
<evidence type="ECO:0000313" key="3">
    <source>
        <dbReference type="Proteomes" id="UP000614469"/>
    </source>
</evidence>
<dbReference type="Gene3D" id="3.40.50.2000">
    <property type="entry name" value="Glycogen Phosphorylase B"/>
    <property type="match status" value="2"/>
</dbReference>
<name>A0A8J6TIU2_9CHLR</name>
<dbReference type="InterPro" id="IPR028098">
    <property type="entry name" value="Glyco_trans_4-like_N"/>
</dbReference>